<evidence type="ECO:0000256" key="3">
    <source>
        <dbReference type="ARBA" id="ARBA00022490"/>
    </source>
</evidence>
<comment type="caution">
    <text evidence="10">The sequence shown here is derived from an EMBL/GenBank/DDBJ whole genome shotgun (WGS) entry which is preliminary data.</text>
</comment>
<evidence type="ECO:0000256" key="2">
    <source>
        <dbReference type="ARBA" id="ARBA00007251"/>
    </source>
</evidence>
<dbReference type="GO" id="GO:0005085">
    <property type="term" value="F:guanyl-nucleotide exchange factor activity"/>
    <property type="evidence" value="ECO:0007669"/>
    <property type="project" value="TreeGrafter"/>
</dbReference>
<dbReference type="InterPro" id="IPR051855">
    <property type="entry name" value="eIF2B_beta_subunit"/>
</dbReference>
<evidence type="ECO:0000256" key="5">
    <source>
        <dbReference type="ARBA" id="ARBA00022917"/>
    </source>
</evidence>
<comment type="subcellular location">
    <subcellularLocation>
        <location evidence="1">Cytoplasm</location>
        <location evidence="1">Cytosol</location>
    </subcellularLocation>
</comment>
<dbReference type="RefSeq" id="XP_060287118.1">
    <property type="nucleotide sequence ID" value="XM_060422777.1"/>
</dbReference>
<dbReference type="Proteomes" id="UP001244011">
    <property type="component" value="Unassembled WGS sequence"/>
</dbReference>
<dbReference type="InterPro" id="IPR000649">
    <property type="entry name" value="IF-2B-related"/>
</dbReference>
<keyword evidence="10" id="KW-0808">Transferase</keyword>
<dbReference type="GO" id="GO:0016740">
    <property type="term" value="F:transferase activity"/>
    <property type="evidence" value="ECO:0007669"/>
    <property type="project" value="UniProtKB-KW"/>
</dbReference>
<evidence type="ECO:0000256" key="4">
    <source>
        <dbReference type="ARBA" id="ARBA00022540"/>
    </source>
</evidence>
<dbReference type="InterPro" id="IPR037171">
    <property type="entry name" value="NagB/RpiA_transferase-like"/>
</dbReference>
<dbReference type="EMBL" id="MU838999">
    <property type="protein sequence ID" value="KAK1770905.1"/>
    <property type="molecule type" value="Genomic_DNA"/>
</dbReference>
<accession>A0AAJ0C6J8</accession>
<dbReference type="PANTHER" id="PTHR45859">
    <property type="entry name" value="TRANSLATION INITIATION FACTOR EIF-2B SUBUNIT BETA"/>
    <property type="match status" value="1"/>
</dbReference>
<keyword evidence="11" id="KW-1185">Reference proteome</keyword>
<sequence length="421" mass="45031">MAPSQASYAPNLEKFLKFLKGQSLETSVEALISLLKRKQIKGSEGCATATAHILLQVVAKSRWSDVDQLLDNVQKVGARLAQAAPRELVIGNIIRRVLGLIRDEATEDRNGNEFGTDSVSDIQSISTDHGPALPRLGTVPMRPPAVSTASSFHISKSLFNLLSAADPADSTTTGSPTTPTFQGLTSSVHSLRSEVIDGIEEIMDEISQVADQIASFAEVQIHPGDYILVHRPSPTVERFLIRAAAKRLFTVLIASSTPPKGGSDAPYASLRKKLNSARVNTINVMSSGLVAYMPRVSKVIMGASAVLSNGAIISDGGSGLVARAAREFSKPVIVLCGVYKLCPEVTYDLEGAIELGDSSSYVSFADGPIVNGVEVENAVSEFVPPDLIDLYITNLGPHTRDHLDSIMADHYKPEDVDLTLQ</sequence>
<keyword evidence="4" id="KW-0396">Initiation factor</keyword>
<proteinExistence type="inferred from homology"/>
<protein>
    <recommendedName>
        <fullName evidence="6">Translation initiation factor eIF2B subunit beta</fullName>
    </recommendedName>
    <alternativeName>
        <fullName evidence="7">eIF2B GDP-GTP exchange factor subunit beta</fullName>
    </alternativeName>
</protein>
<evidence type="ECO:0000256" key="1">
    <source>
        <dbReference type="ARBA" id="ARBA00004514"/>
    </source>
</evidence>
<dbReference type="Gene3D" id="3.40.50.10470">
    <property type="entry name" value="Translation initiation factor eif-2b, domain 2"/>
    <property type="match status" value="1"/>
</dbReference>
<evidence type="ECO:0000256" key="9">
    <source>
        <dbReference type="RuleBase" id="RU003814"/>
    </source>
</evidence>
<keyword evidence="3" id="KW-0963">Cytoplasm</keyword>
<keyword evidence="5" id="KW-0648">Protein biosynthesis</keyword>
<dbReference type="GO" id="GO:0003743">
    <property type="term" value="F:translation initiation factor activity"/>
    <property type="evidence" value="ECO:0007669"/>
    <property type="project" value="UniProtKB-KW"/>
</dbReference>
<evidence type="ECO:0000256" key="8">
    <source>
        <dbReference type="ARBA" id="ARBA00046432"/>
    </source>
</evidence>
<dbReference type="PANTHER" id="PTHR45859:SF1">
    <property type="entry name" value="TRANSLATION INITIATION FACTOR EIF-2B SUBUNIT BETA"/>
    <property type="match status" value="1"/>
</dbReference>
<organism evidence="10 11">
    <name type="scientific">Phialemonium atrogriseum</name>
    <dbReference type="NCBI Taxonomy" id="1093897"/>
    <lineage>
        <taxon>Eukaryota</taxon>
        <taxon>Fungi</taxon>
        <taxon>Dikarya</taxon>
        <taxon>Ascomycota</taxon>
        <taxon>Pezizomycotina</taxon>
        <taxon>Sordariomycetes</taxon>
        <taxon>Sordariomycetidae</taxon>
        <taxon>Cephalothecales</taxon>
        <taxon>Cephalothecaceae</taxon>
        <taxon>Phialemonium</taxon>
    </lineage>
</organism>
<evidence type="ECO:0000256" key="6">
    <source>
        <dbReference type="ARBA" id="ARBA00044122"/>
    </source>
</evidence>
<evidence type="ECO:0000313" key="11">
    <source>
        <dbReference type="Proteomes" id="UP001244011"/>
    </source>
</evidence>
<dbReference type="GO" id="GO:0005851">
    <property type="term" value="C:eukaryotic translation initiation factor 2B complex"/>
    <property type="evidence" value="ECO:0007669"/>
    <property type="project" value="TreeGrafter"/>
</dbReference>
<dbReference type="GO" id="GO:0005829">
    <property type="term" value="C:cytosol"/>
    <property type="evidence" value="ECO:0007669"/>
    <property type="project" value="UniProtKB-SubCell"/>
</dbReference>
<dbReference type="GeneID" id="85305964"/>
<dbReference type="SUPFAM" id="SSF100950">
    <property type="entry name" value="NagB/RpiA/CoA transferase-like"/>
    <property type="match status" value="1"/>
</dbReference>
<dbReference type="InterPro" id="IPR042529">
    <property type="entry name" value="IF_2B-like_C"/>
</dbReference>
<dbReference type="Pfam" id="PF01008">
    <property type="entry name" value="IF-2B"/>
    <property type="match status" value="1"/>
</dbReference>
<reference evidence="10" key="1">
    <citation type="submission" date="2023-06" db="EMBL/GenBank/DDBJ databases">
        <title>Genome-scale phylogeny and comparative genomics of the fungal order Sordariales.</title>
        <authorList>
            <consortium name="Lawrence Berkeley National Laboratory"/>
            <person name="Hensen N."/>
            <person name="Bonometti L."/>
            <person name="Westerberg I."/>
            <person name="Brannstrom I.O."/>
            <person name="Guillou S."/>
            <person name="Cros-Aarteil S."/>
            <person name="Calhoun S."/>
            <person name="Haridas S."/>
            <person name="Kuo A."/>
            <person name="Mondo S."/>
            <person name="Pangilinan J."/>
            <person name="Riley R."/>
            <person name="Labutti K."/>
            <person name="Andreopoulos B."/>
            <person name="Lipzen A."/>
            <person name="Chen C."/>
            <person name="Yanf M."/>
            <person name="Daum C."/>
            <person name="Ng V."/>
            <person name="Clum A."/>
            <person name="Steindorff A."/>
            <person name="Ohm R."/>
            <person name="Martin F."/>
            <person name="Silar P."/>
            <person name="Natvig D."/>
            <person name="Lalanne C."/>
            <person name="Gautier V."/>
            <person name="Ament-Velasquez S.L."/>
            <person name="Kruys A."/>
            <person name="Hutchinson M.I."/>
            <person name="Powell A.J."/>
            <person name="Barry K."/>
            <person name="Miller A.N."/>
            <person name="Grigoriev I.V."/>
            <person name="Debuchy R."/>
            <person name="Gladieux P."/>
            <person name="Thoren M.H."/>
            <person name="Johannesson H."/>
        </authorList>
    </citation>
    <scope>NUCLEOTIDE SEQUENCE</scope>
    <source>
        <strain evidence="10">8032-3</strain>
    </source>
</reference>
<evidence type="ECO:0000313" key="10">
    <source>
        <dbReference type="EMBL" id="KAK1770905.1"/>
    </source>
</evidence>
<name>A0AAJ0C6J8_9PEZI</name>
<comment type="subunit">
    <text evidence="8">Component of the translation initiation factor 2B (eIF2B) complex which is a heterodecamer of two sets of five different subunits: alpha, beta, gamma, delta and epsilon. Subunits alpha, beta and delta comprise a regulatory subcomplex and subunits epsilon and gamma comprise a catalytic subcomplex. Within the complex, the hexameric regulatory complex resides at the center, with the two heterodimeric catalytic subcomplexes bound on opposite sides.</text>
</comment>
<gene>
    <name evidence="10" type="ORF">QBC33DRAFT_221171</name>
</gene>
<dbReference type="AlphaFoldDB" id="A0AAJ0C6J8"/>
<comment type="similarity">
    <text evidence="2 9">Belongs to the eIF-2B alpha/beta/delta subunits family.</text>
</comment>
<evidence type="ECO:0000256" key="7">
    <source>
        <dbReference type="ARBA" id="ARBA00044228"/>
    </source>
</evidence>